<dbReference type="EMBL" id="ML977515">
    <property type="protein sequence ID" value="KAF2125861.1"/>
    <property type="molecule type" value="Genomic_DNA"/>
</dbReference>
<accession>A0A6A6A5H7</accession>
<organism evidence="1 2">
    <name type="scientific">Dothidotthia symphoricarpi CBS 119687</name>
    <dbReference type="NCBI Taxonomy" id="1392245"/>
    <lineage>
        <taxon>Eukaryota</taxon>
        <taxon>Fungi</taxon>
        <taxon>Dikarya</taxon>
        <taxon>Ascomycota</taxon>
        <taxon>Pezizomycotina</taxon>
        <taxon>Dothideomycetes</taxon>
        <taxon>Pleosporomycetidae</taxon>
        <taxon>Pleosporales</taxon>
        <taxon>Dothidotthiaceae</taxon>
        <taxon>Dothidotthia</taxon>
    </lineage>
</organism>
<evidence type="ECO:0000313" key="1">
    <source>
        <dbReference type="EMBL" id="KAF2125861.1"/>
    </source>
</evidence>
<feature type="non-terminal residue" evidence="1">
    <location>
        <position position="51"/>
    </location>
</feature>
<evidence type="ECO:0000313" key="2">
    <source>
        <dbReference type="Proteomes" id="UP000799771"/>
    </source>
</evidence>
<proteinExistence type="predicted"/>
<name>A0A6A6A5H7_9PLEO</name>
<sequence length="51" mass="6028">MKFWKSKHASSSSSSRTLSILCRGKKISREELFKYTNGRFLAREKESCDRR</sequence>
<dbReference type="RefSeq" id="XP_033520253.1">
    <property type="nucleotide sequence ID" value="XM_033662793.1"/>
</dbReference>
<dbReference type="Proteomes" id="UP000799771">
    <property type="component" value="Unassembled WGS sequence"/>
</dbReference>
<dbReference type="GeneID" id="54403225"/>
<keyword evidence="2" id="KW-1185">Reference proteome</keyword>
<dbReference type="AlphaFoldDB" id="A0A6A6A5H7"/>
<reference evidence="1" key="1">
    <citation type="journal article" date="2020" name="Stud. Mycol.">
        <title>101 Dothideomycetes genomes: a test case for predicting lifestyles and emergence of pathogens.</title>
        <authorList>
            <person name="Haridas S."/>
            <person name="Albert R."/>
            <person name="Binder M."/>
            <person name="Bloem J."/>
            <person name="Labutti K."/>
            <person name="Salamov A."/>
            <person name="Andreopoulos B."/>
            <person name="Baker S."/>
            <person name="Barry K."/>
            <person name="Bills G."/>
            <person name="Bluhm B."/>
            <person name="Cannon C."/>
            <person name="Castanera R."/>
            <person name="Culley D."/>
            <person name="Daum C."/>
            <person name="Ezra D."/>
            <person name="Gonzalez J."/>
            <person name="Henrissat B."/>
            <person name="Kuo A."/>
            <person name="Liang C."/>
            <person name="Lipzen A."/>
            <person name="Lutzoni F."/>
            <person name="Magnuson J."/>
            <person name="Mondo S."/>
            <person name="Nolan M."/>
            <person name="Ohm R."/>
            <person name="Pangilinan J."/>
            <person name="Park H.-J."/>
            <person name="Ramirez L."/>
            <person name="Alfaro M."/>
            <person name="Sun H."/>
            <person name="Tritt A."/>
            <person name="Yoshinaga Y."/>
            <person name="Zwiers L.-H."/>
            <person name="Turgeon B."/>
            <person name="Goodwin S."/>
            <person name="Spatafora J."/>
            <person name="Crous P."/>
            <person name="Grigoriev I."/>
        </authorList>
    </citation>
    <scope>NUCLEOTIDE SEQUENCE</scope>
    <source>
        <strain evidence="1">CBS 119687</strain>
    </source>
</reference>
<dbReference type="OrthoDB" id="2906425at2759"/>
<protein>
    <submittedName>
        <fullName evidence="1">Uncharacterized protein</fullName>
    </submittedName>
</protein>
<gene>
    <name evidence="1" type="ORF">P153DRAFT_258033</name>
</gene>